<dbReference type="InterPro" id="IPR011854">
    <property type="entry name" value="HypE"/>
</dbReference>
<dbReference type="InterPro" id="IPR036676">
    <property type="entry name" value="PurM-like_C_sf"/>
</dbReference>
<feature type="domain" description="PurM-like N-terminal" evidence="2">
    <location>
        <begin position="73"/>
        <end position="186"/>
    </location>
</feature>
<name>A0A5J4K7P5_9CHLR</name>
<dbReference type="NCBIfam" id="TIGR02124">
    <property type="entry name" value="hypE"/>
    <property type="match status" value="1"/>
</dbReference>
<dbReference type="RefSeq" id="WP_308789041.1">
    <property type="nucleotide sequence ID" value="NZ_BKZV01000001.1"/>
</dbReference>
<dbReference type="SUPFAM" id="SSF55326">
    <property type="entry name" value="PurM N-terminal domain-like"/>
    <property type="match status" value="1"/>
</dbReference>
<sequence>MEGRPNPEQEATAARLDAVLQKMERVRQARRHKFYLRDERITLSHGSGGKATHNLIEGVFAPAFSNPLLDAMDDAAVFSLDGGELQLAFTTDTYVVSPLFFAGGDIGKLAVHGTINDLAMAGAQPLYLSASFILEEGFPIAELRRIVASMQEAASAAGVAIVTGDTKVVQRGKGDGVFINTAGVGLRRAHWPLGQTCLQPGDVVLLSGSAGDHGIAIMLAREALEIETEIQSDTAPLHTLVAALLETIGERLHCLKDPTRGGVATALNEMALASEVAIGLDEQAIPVHAGVRGACEILGLDPLTIANEGKLLAVVAPEAAEQALALMREHPLGREAAIIGSVQADPPGLVFLRTEIGGMRVLDMLVGDPLPRIC</sequence>
<reference evidence="4 5" key="1">
    <citation type="journal article" date="2019" name="Int. J. Syst. Evol. Microbiol.">
        <title>Thermogemmatispora aurantia sp. nov. and Thermogemmatispora argillosa sp. nov., within the class Ktedonobacteria, and emended description of the genus Thermogemmatispora.</title>
        <authorList>
            <person name="Zheng Y."/>
            <person name="Wang C.M."/>
            <person name="Sakai Y."/>
            <person name="Abe K."/>
            <person name="Yokota A."/>
            <person name="Yabe S."/>
        </authorList>
    </citation>
    <scope>NUCLEOTIDE SEQUENCE [LARGE SCALE GENOMIC DNA]</scope>
    <source>
        <strain evidence="4 5">A1-2</strain>
    </source>
</reference>
<comment type="caution">
    <text evidence="4">The sequence shown here is derived from an EMBL/GenBank/DDBJ whole genome shotgun (WGS) entry which is preliminary data.</text>
</comment>
<dbReference type="Pfam" id="PF02769">
    <property type="entry name" value="AIRS_C"/>
    <property type="match status" value="1"/>
</dbReference>
<proteinExistence type="inferred from homology"/>
<keyword evidence="5" id="KW-1185">Reference proteome</keyword>
<dbReference type="Gene3D" id="3.90.650.10">
    <property type="entry name" value="PurM-like C-terminal domain"/>
    <property type="match status" value="1"/>
</dbReference>
<dbReference type="InterPro" id="IPR016188">
    <property type="entry name" value="PurM-like_N"/>
</dbReference>
<dbReference type="EMBL" id="BKZV01000001">
    <property type="protein sequence ID" value="GER82710.1"/>
    <property type="molecule type" value="Genomic_DNA"/>
</dbReference>
<evidence type="ECO:0000313" key="4">
    <source>
        <dbReference type="EMBL" id="GER82710.1"/>
    </source>
</evidence>
<dbReference type="CDD" id="cd02197">
    <property type="entry name" value="HypE"/>
    <property type="match status" value="1"/>
</dbReference>
<dbReference type="PIRSF" id="PIRSF005644">
    <property type="entry name" value="Hdrgns_mtr_HypE"/>
    <property type="match status" value="1"/>
</dbReference>
<evidence type="ECO:0000313" key="5">
    <source>
        <dbReference type="Proteomes" id="UP000334820"/>
    </source>
</evidence>
<organism evidence="4 5">
    <name type="scientific">Thermogemmatispora aurantia</name>
    <dbReference type="NCBI Taxonomy" id="2045279"/>
    <lineage>
        <taxon>Bacteria</taxon>
        <taxon>Bacillati</taxon>
        <taxon>Chloroflexota</taxon>
        <taxon>Ktedonobacteria</taxon>
        <taxon>Thermogemmatisporales</taxon>
        <taxon>Thermogemmatisporaceae</taxon>
        <taxon>Thermogemmatispora</taxon>
    </lineage>
</organism>
<evidence type="ECO:0000256" key="1">
    <source>
        <dbReference type="ARBA" id="ARBA00006243"/>
    </source>
</evidence>
<protein>
    <submittedName>
        <fullName evidence="4">Hydrogenase expression/formation protein HypE</fullName>
    </submittedName>
</protein>
<dbReference type="PANTHER" id="PTHR30303:SF0">
    <property type="entry name" value="CARBAMOYL DEHYDRATASE HYPE"/>
    <property type="match status" value="1"/>
</dbReference>
<dbReference type="Gene3D" id="3.30.1330.10">
    <property type="entry name" value="PurM-like, N-terminal domain"/>
    <property type="match status" value="1"/>
</dbReference>
<gene>
    <name evidence="4" type="primary">hypE</name>
    <name evidence="4" type="ORF">KTAU_13470</name>
</gene>
<comment type="similarity">
    <text evidence="1">Belongs to the HypE family.</text>
</comment>
<feature type="domain" description="PurM-like C-terminal" evidence="3">
    <location>
        <begin position="199"/>
        <end position="346"/>
    </location>
</feature>
<evidence type="ECO:0000259" key="3">
    <source>
        <dbReference type="Pfam" id="PF02769"/>
    </source>
</evidence>
<dbReference type="Proteomes" id="UP000334820">
    <property type="component" value="Unassembled WGS sequence"/>
</dbReference>
<accession>A0A5J4K7P5</accession>
<dbReference type="SUPFAM" id="SSF56042">
    <property type="entry name" value="PurM C-terminal domain-like"/>
    <property type="match status" value="1"/>
</dbReference>
<dbReference type="InterPro" id="IPR036921">
    <property type="entry name" value="PurM-like_N_sf"/>
</dbReference>
<dbReference type="PANTHER" id="PTHR30303">
    <property type="entry name" value="HYDROGENASE ISOENZYMES FORMATION PROTEIN HYPE"/>
    <property type="match status" value="1"/>
</dbReference>
<dbReference type="Pfam" id="PF00586">
    <property type="entry name" value="AIRS"/>
    <property type="match status" value="1"/>
</dbReference>
<dbReference type="GO" id="GO:0051604">
    <property type="term" value="P:protein maturation"/>
    <property type="evidence" value="ECO:0007669"/>
    <property type="project" value="TreeGrafter"/>
</dbReference>
<dbReference type="AlphaFoldDB" id="A0A5J4K7P5"/>
<evidence type="ECO:0000259" key="2">
    <source>
        <dbReference type="Pfam" id="PF00586"/>
    </source>
</evidence>
<dbReference type="InterPro" id="IPR010918">
    <property type="entry name" value="PurM-like_C_dom"/>
</dbReference>